<dbReference type="InterPro" id="IPR050150">
    <property type="entry name" value="IgV_Light_Chain"/>
</dbReference>
<evidence type="ECO:0000259" key="2">
    <source>
        <dbReference type="PROSITE" id="PS50835"/>
    </source>
</evidence>
<organism evidence="3 4">
    <name type="scientific">Alligator sinensis</name>
    <name type="common">Chinese alligator</name>
    <dbReference type="NCBI Taxonomy" id="38654"/>
    <lineage>
        <taxon>Eukaryota</taxon>
        <taxon>Metazoa</taxon>
        <taxon>Chordata</taxon>
        <taxon>Craniata</taxon>
        <taxon>Vertebrata</taxon>
        <taxon>Euteleostomi</taxon>
        <taxon>Archelosauria</taxon>
        <taxon>Archosauria</taxon>
        <taxon>Crocodylia</taxon>
        <taxon>Alligatoridae</taxon>
        <taxon>Alligatorinae</taxon>
        <taxon>Alligator</taxon>
    </lineage>
</organism>
<accession>A0A1U7RKZ7</accession>
<dbReference type="SUPFAM" id="SSF48726">
    <property type="entry name" value="Immunoglobulin"/>
    <property type="match status" value="1"/>
</dbReference>
<dbReference type="InterPro" id="IPR013783">
    <property type="entry name" value="Ig-like_fold"/>
</dbReference>
<dbReference type="InParanoid" id="A0A1U7RKZ7"/>
<dbReference type="RefSeq" id="XP_006019996.1">
    <property type="nucleotide sequence ID" value="XM_006019934.1"/>
</dbReference>
<evidence type="ECO:0000313" key="3">
    <source>
        <dbReference type="Proteomes" id="UP000189705"/>
    </source>
</evidence>
<keyword evidence="3" id="KW-1185">Reference proteome</keyword>
<sequence length="125" mass="13985">MVLCILALLLAGVLVSASRSQPVLTQPDFVLVLPGQTVNLSCSLNSGYHIKDYGVSWYQQRPGYPPRYLLYYNSEADKHKSSEIPDRFSAFKDPTINACILTISEVEAEDGADYYCSISYAIYYL</sequence>
<dbReference type="InterPro" id="IPR003599">
    <property type="entry name" value="Ig_sub"/>
</dbReference>
<dbReference type="InterPro" id="IPR013106">
    <property type="entry name" value="Ig_V-set"/>
</dbReference>
<dbReference type="eggNOG" id="ENOG502SQUV">
    <property type="taxonomic scope" value="Eukaryota"/>
</dbReference>
<dbReference type="Gene3D" id="2.60.40.10">
    <property type="entry name" value="Immunoglobulins"/>
    <property type="match status" value="1"/>
</dbReference>
<proteinExistence type="predicted"/>
<dbReference type="PROSITE" id="PS50835">
    <property type="entry name" value="IG_LIKE"/>
    <property type="match status" value="1"/>
</dbReference>
<dbReference type="PANTHER" id="PTHR23267">
    <property type="entry name" value="IMMUNOGLOBULIN LIGHT CHAIN"/>
    <property type="match status" value="1"/>
</dbReference>
<dbReference type="SMART" id="SM00409">
    <property type="entry name" value="IG"/>
    <property type="match status" value="1"/>
</dbReference>
<dbReference type="InterPro" id="IPR007110">
    <property type="entry name" value="Ig-like_dom"/>
</dbReference>
<gene>
    <name evidence="4" type="primary">LOC102373464</name>
</gene>
<name>A0A1U7RKZ7_ALLSI</name>
<feature type="signal peptide" evidence="1">
    <location>
        <begin position="1"/>
        <end position="20"/>
    </location>
</feature>
<dbReference type="KEGG" id="asn:102373464"/>
<keyword evidence="1" id="KW-0732">Signal</keyword>
<reference evidence="4" key="1">
    <citation type="submission" date="2025-08" db="UniProtKB">
        <authorList>
            <consortium name="RefSeq"/>
        </authorList>
    </citation>
    <scope>IDENTIFICATION</scope>
</reference>
<evidence type="ECO:0000313" key="4">
    <source>
        <dbReference type="RefSeq" id="XP_006019996.1"/>
    </source>
</evidence>
<dbReference type="STRING" id="38654.A0A1U7RKZ7"/>
<feature type="chain" id="PRO_5010580764" evidence="1">
    <location>
        <begin position="21"/>
        <end position="125"/>
    </location>
</feature>
<evidence type="ECO:0000256" key="1">
    <source>
        <dbReference type="SAM" id="SignalP"/>
    </source>
</evidence>
<dbReference type="AlphaFoldDB" id="A0A1U7RKZ7"/>
<dbReference type="GeneID" id="102373464"/>
<dbReference type="Pfam" id="PF07686">
    <property type="entry name" value="V-set"/>
    <property type="match status" value="1"/>
</dbReference>
<dbReference type="SMART" id="SM00406">
    <property type="entry name" value="IGv"/>
    <property type="match status" value="1"/>
</dbReference>
<dbReference type="Proteomes" id="UP000189705">
    <property type="component" value="Unplaced"/>
</dbReference>
<feature type="domain" description="Ig-like" evidence="2">
    <location>
        <begin position="22"/>
        <end position="125"/>
    </location>
</feature>
<dbReference type="InterPro" id="IPR036179">
    <property type="entry name" value="Ig-like_dom_sf"/>
</dbReference>
<dbReference type="OrthoDB" id="6103117at2759"/>
<protein>
    <submittedName>
        <fullName evidence="4">Pre-B lymphocyte protein 3</fullName>
    </submittedName>
</protein>